<gene>
    <name evidence="2" type="ORF">GMARGA_LOCUS25591</name>
</gene>
<sequence length="411" mass="48207">MTTEVPDNFKPKFRVSFGPIATNTVEIKWEDSFEKVKSKIEEDLNITVNRIASIRYIQPGGRFAENFEPEEFERTFYRYFNRKTKIIATNAYFCALSAILSTSKIDEEKMKIFRNIEQKWKDGDFKDDWNMYVAEKSASESVKASYNVQKSYNDKVSSYSLSERRQSGPSTPNKPVVQPNLKRLLESQNENRGNLKKDQNQVEGFENENHAEKQSKNNTSEEPVEPKDNDQDQISTVDWREWLEIILEFPIEKIRIHILSPYVPKSDFDNTMIKYMGKVLMDFVNKIIDVPGYVMYIDTVERDWIVTKISPLFTYLQSTFVNKIRFHWIEHDIEPIHERLVAENNTSNKGRLKADIIGVRLTDSRQVIFLEMSGAPTEFLKDHPIDDAHKTLRERIDLLNSILLNFLRYDI</sequence>
<keyword evidence="3" id="KW-1185">Reference proteome</keyword>
<dbReference type="EMBL" id="CAJVQB010028510">
    <property type="protein sequence ID" value="CAG8812544.1"/>
    <property type="molecule type" value="Genomic_DNA"/>
</dbReference>
<reference evidence="2 3" key="1">
    <citation type="submission" date="2021-06" db="EMBL/GenBank/DDBJ databases">
        <authorList>
            <person name="Kallberg Y."/>
            <person name="Tangrot J."/>
            <person name="Rosling A."/>
        </authorList>
    </citation>
    <scope>NUCLEOTIDE SEQUENCE [LARGE SCALE GENOMIC DNA]</scope>
    <source>
        <strain evidence="2 3">120-4 pot B 10/14</strain>
    </source>
</reference>
<name>A0ABN7W2B2_GIGMA</name>
<accession>A0ABN7W2B2</accession>
<evidence type="ECO:0000313" key="2">
    <source>
        <dbReference type="EMBL" id="CAG8812544.1"/>
    </source>
</evidence>
<feature type="region of interest" description="Disordered" evidence="1">
    <location>
        <begin position="157"/>
        <end position="231"/>
    </location>
</feature>
<dbReference type="Proteomes" id="UP000789901">
    <property type="component" value="Unassembled WGS sequence"/>
</dbReference>
<feature type="compositionally biased region" description="Polar residues" evidence="1">
    <location>
        <begin position="157"/>
        <end position="173"/>
    </location>
</feature>
<organism evidence="2 3">
    <name type="scientific">Gigaspora margarita</name>
    <dbReference type="NCBI Taxonomy" id="4874"/>
    <lineage>
        <taxon>Eukaryota</taxon>
        <taxon>Fungi</taxon>
        <taxon>Fungi incertae sedis</taxon>
        <taxon>Mucoromycota</taxon>
        <taxon>Glomeromycotina</taxon>
        <taxon>Glomeromycetes</taxon>
        <taxon>Diversisporales</taxon>
        <taxon>Gigasporaceae</taxon>
        <taxon>Gigaspora</taxon>
    </lineage>
</organism>
<evidence type="ECO:0000313" key="3">
    <source>
        <dbReference type="Proteomes" id="UP000789901"/>
    </source>
</evidence>
<comment type="caution">
    <text evidence="2">The sequence shown here is derived from an EMBL/GenBank/DDBJ whole genome shotgun (WGS) entry which is preliminary data.</text>
</comment>
<protein>
    <submittedName>
        <fullName evidence="2">37724_t:CDS:1</fullName>
    </submittedName>
</protein>
<proteinExistence type="predicted"/>
<evidence type="ECO:0000256" key="1">
    <source>
        <dbReference type="SAM" id="MobiDB-lite"/>
    </source>
</evidence>